<dbReference type="EMBL" id="CM037616">
    <property type="protein sequence ID" value="KAH7991127.1"/>
    <property type="molecule type" value="Genomic_DNA"/>
</dbReference>
<protein>
    <submittedName>
        <fullName evidence="1">Uncharacterized protein</fullName>
    </submittedName>
</protein>
<accession>A0ACB8EFJ4</accession>
<evidence type="ECO:0000313" key="1">
    <source>
        <dbReference type="EMBL" id="KAH7991127.1"/>
    </source>
</evidence>
<reference evidence="1" key="1">
    <citation type="submission" date="2021-08" db="EMBL/GenBank/DDBJ databases">
        <title>The first chromosome-level gecko genome reveals the dynamic sex chromosomes of Neotropical dwarf geckos (Sphaerodactylidae: Sphaerodactylus).</title>
        <authorList>
            <person name="Pinto B.J."/>
            <person name="Keating S.E."/>
            <person name="Gamble T."/>
        </authorList>
    </citation>
    <scope>NUCLEOTIDE SEQUENCE</scope>
    <source>
        <strain evidence="1">TG3544</strain>
    </source>
</reference>
<dbReference type="Proteomes" id="UP000827872">
    <property type="component" value="Linkage Group LG03"/>
</dbReference>
<evidence type="ECO:0000313" key="2">
    <source>
        <dbReference type="Proteomes" id="UP000827872"/>
    </source>
</evidence>
<comment type="caution">
    <text evidence="1">The sequence shown here is derived from an EMBL/GenBank/DDBJ whole genome shotgun (WGS) entry which is preliminary data.</text>
</comment>
<keyword evidence="2" id="KW-1185">Reference proteome</keyword>
<gene>
    <name evidence="1" type="ORF">K3G42_001587</name>
</gene>
<proteinExistence type="predicted"/>
<name>A0ACB8EFJ4_9SAUR</name>
<sequence length="281" mass="30978">MGGLFWRSKKSHDLPQHWSYPLTEKLHNGKRLPVTRPPPSQRVYPCSGVKGLKGARSPFLERQEVGGLCFSHVDRRRPQVGSGCRTLRAPLELRGRRPPPLTVGSCLAPLSPGNGVRLWPHHLAPCRGAPPEPRNGSTGVSAILVLLHCLKRAAYSLLPGLSSTAGKKQEDIKEQAEVWRPSKTYLCVSQRSFCLQSIPGKEVCIQKSWKRSAKIRPLLVFSGRAFANLCLCDSSHSFAASQFCSMIGRVDGSSPYVLKVVPEQLYHQSFTSSSHGDDFTT</sequence>
<organism evidence="1 2">
    <name type="scientific">Sphaerodactylus townsendi</name>
    <dbReference type="NCBI Taxonomy" id="933632"/>
    <lineage>
        <taxon>Eukaryota</taxon>
        <taxon>Metazoa</taxon>
        <taxon>Chordata</taxon>
        <taxon>Craniata</taxon>
        <taxon>Vertebrata</taxon>
        <taxon>Euteleostomi</taxon>
        <taxon>Lepidosauria</taxon>
        <taxon>Squamata</taxon>
        <taxon>Bifurcata</taxon>
        <taxon>Gekkota</taxon>
        <taxon>Sphaerodactylidae</taxon>
        <taxon>Sphaerodactylus</taxon>
    </lineage>
</organism>